<sequence length="268" mass="29776">MSIEFQILGSSSGGNCALLQTGHSKVLVDVGFSAKRIGCMLEAIGESLDAIDAVFLTHEHSDHAQGIRGLARRAQLPVFANRDTADAVQAKASKPVNWQVFQTGTDFTFRDLKVRSFALPHDAYDPVGFTFRWGEAGDLFSPPRSLAWVTDLGYVPEHVKAHIRDVHTLVIEANYDEALLEQDERRPWSTKQRIRGRHGHLSNHASFELVEELSRQSTLEKVYLAHLSKDCNNVRLVREKFASLEKNLSIDVVDPESGITSANTALSI</sequence>
<dbReference type="InterPro" id="IPR001279">
    <property type="entry name" value="Metallo-B-lactamas"/>
</dbReference>
<dbReference type="Pfam" id="PF12706">
    <property type="entry name" value="Lactamase_B_2"/>
    <property type="match status" value="1"/>
</dbReference>
<dbReference type="Gene3D" id="3.60.15.10">
    <property type="entry name" value="Ribonuclease Z/Hydroxyacylglutathione hydrolase-like"/>
    <property type="match status" value="1"/>
</dbReference>
<proteinExistence type="predicted"/>
<reference evidence="2 3" key="1">
    <citation type="submission" date="2023-04" db="EMBL/GenBank/DDBJ databases">
        <title>A novel bacteria isolated from coastal sediment.</title>
        <authorList>
            <person name="Liu X.-J."/>
            <person name="Du Z.-J."/>
        </authorList>
    </citation>
    <scope>NUCLEOTIDE SEQUENCE [LARGE SCALE GENOMIC DNA]</scope>
    <source>
        <strain evidence="2 3">SDUM461004</strain>
    </source>
</reference>
<evidence type="ECO:0000313" key="2">
    <source>
        <dbReference type="EMBL" id="MDQ8194842.1"/>
    </source>
</evidence>
<dbReference type="InterPro" id="IPR036866">
    <property type="entry name" value="RibonucZ/Hydroxyglut_hydro"/>
</dbReference>
<dbReference type="PANTHER" id="PTHR47619:SF1">
    <property type="entry name" value="EXODEOXYRIBONUCLEASE WALJ"/>
    <property type="match status" value="1"/>
</dbReference>
<organism evidence="2 3">
    <name type="scientific">Thalassobacterium sedimentorum</name>
    <dbReference type="NCBI Taxonomy" id="3041258"/>
    <lineage>
        <taxon>Bacteria</taxon>
        <taxon>Pseudomonadati</taxon>
        <taxon>Verrucomicrobiota</taxon>
        <taxon>Opitutia</taxon>
        <taxon>Puniceicoccales</taxon>
        <taxon>Coraliomargaritaceae</taxon>
        <taxon>Thalassobacterium</taxon>
    </lineage>
</organism>
<protein>
    <submittedName>
        <fullName evidence="2">MBL fold metallo-hydrolase</fullName>
    </submittedName>
</protein>
<dbReference type="RefSeq" id="WP_308985309.1">
    <property type="nucleotide sequence ID" value="NZ_JARXIC010000015.1"/>
</dbReference>
<keyword evidence="3" id="KW-1185">Reference proteome</keyword>
<evidence type="ECO:0000259" key="1">
    <source>
        <dbReference type="SMART" id="SM00849"/>
    </source>
</evidence>
<dbReference type="PANTHER" id="PTHR47619">
    <property type="entry name" value="METALLO-HYDROLASE YYCJ-RELATED"/>
    <property type="match status" value="1"/>
</dbReference>
<name>A0ABU1AJF7_9BACT</name>
<dbReference type="Proteomes" id="UP001243717">
    <property type="component" value="Unassembled WGS sequence"/>
</dbReference>
<comment type="caution">
    <text evidence="2">The sequence shown here is derived from an EMBL/GenBank/DDBJ whole genome shotgun (WGS) entry which is preliminary data.</text>
</comment>
<gene>
    <name evidence="2" type="ORF">QEH59_10425</name>
</gene>
<dbReference type="SUPFAM" id="SSF56281">
    <property type="entry name" value="Metallo-hydrolase/oxidoreductase"/>
    <property type="match status" value="1"/>
</dbReference>
<dbReference type="InterPro" id="IPR052533">
    <property type="entry name" value="WalJ/YycJ-like"/>
</dbReference>
<feature type="domain" description="Metallo-beta-lactamase" evidence="1">
    <location>
        <begin position="13"/>
        <end position="198"/>
    </location>
</feature>
<evidence type="ECO:0000313" key="3">
    <source>
        <dbReference type="Proteomes" id="UP001243717"/>
    </source>
</evidence>
<dbReference type="EMBL" id="JARXIC010000015">
    <property type="protein sequence ID" value="MDQ8194842.1"/>
    <property type="molecule type" value="Genomic_DNA"/>
</dbReference>
<accession>A0ABU1AJF7</accession>
<dbReference type="SMART" id="SM00849">
    <property type="entry name" value="Lactamase_B"/>
    <property type="match status" value="1"/>
</dbReference>